<organism evidence="2 3">
    <name type="scientific">Brassica campestris</name>
    <name type="common">Field mustard</name>
    <dbReference type="NCBI Taxonomy" id="3711"/>
    <lineage>
        <taxon>Eukaryota</taxon>
        <taxon>Viridiplantae</taxon>
        <taxon>Streptophyta</taxon>
        <taxon>Embryophyta</taxon>
        <taxon>Tracheophyta</taxon>
        <taxon>Spermatophyta</taxon>
        <taxon>Magnoliopsida</taxon>
        <taxon>eudicotyledons</taxon>
        <taxon>Gunneridae</taxon>
        <taxon>Pentapetalae</taxon>
        <taxon>rosids</taxon>
        <taxon>malvids</taxon>
        <taxon>Brassicales</taxon>
        <taxon>Brassicaceae</taxon>
        <taxon>Brassiceae</taxon>
        <taxon>Brassica</taxon>
    </lineage>
</organism>
<feature type="compositionally biased region" description="Basic and acidic residues" evidence="1">
    <location>
        <begin position="95"/>
        <end position="190"/>
    </location>
</feature>
<feature type="region of interest" description="Disordered" evidence="1">
    <location>
        <begin position="60"/>
        <end position="208"/>
    </location>
</feature>
<dbReference type="AlphaFoldDB" id="A0A397XQJ7"/>
<feature type="compositionally biased region" description="Basic residues" evidence="1">
    <location>
        <begin position="191"/>
        <end position="202"/>
    </location>
</feature>
<dbReference type="EMBL" id="CM010636">
    <property type="protein sequence ID" value="RID43472.1"/>
    <property type="molecule type" value="Genomic_DNA"/>
</dbReference>
<evidence type="ECO:0000313" key="3">
    <source>
        <dbReference type="Proteomes" id="UP000264353"/>
    </source>
</evidence>
<reference evidence="2 3" key="1">
    <citation type="submission" date="2018-06" db="EMBL/GenBank/DDBJ databases">
        <title>WGS assembly of Brassica rapa FPsc.</title>
        <authorList>
            <person name="Bowman J."/>
            <person name="Kohchi T."/>
            <person name="Yamato K."/>
            <person name="Jenkins J."/>
            <person name="Shu S."/>
            <person name="Ishizaki K."/>
            <person name="Yamaoka S."/>
            <person name="Nishihama R."/>
            <person name="Nakamura Y."/>
            <person name="Berger F."/>
            <person name="Adam C."/>
            <person name="Aki S."/>
            <person name="Althoff F."/>
            <person name="Araki T."/>
            <person name="Arteaga-Vazquez M."/>
            <person name="Balasubrmanian S."/>
            <person name="Bauer D."/>
            <person name="Boehm C."/>
            <person name="Briginshaw L."/>
            <person name="Caballero-Perez J."/>
            <person name="Catarino B."/>
            <person name="Chen F."/>
            <person name="Chiyoda S."/>
            <person name="Chovatia M."/>
            <person name="Davies K."/>
            <person name="Delmans M."/>
            <person name="Demura T."/>
            <person name="Dierschke T."/>
            <person name="Dolan L."/>
            <person name="Dorantes-Acosta A."/>
            <person name="Eklund D."/>
            <person name="Florent S."/>
            <person name="Flores-Sandoval E."/>
            <person name="Fujiyama A."/>
            <person name="Fukuzawa H."/>
            <person name="Galik B."/>
            <person name="Grimanelli D."/>
            <person name="Grimwood J."/>
            <person name="Grossniklaus U."/>
            <person name="Hamada T."/>
            <person name="Haseloff J."/>
            <person name="Hetherington A."/>
            <person name="Higo A."/>
            <person name="Hirakawa Y."/>
            <person name="Hundley H."/>
            <person name="Ikeda Y."/>
            <person name="Inoue K."/>
            <person name="Inoue S."/>
            <person name="Ishida S."/>
            <person name="Jia Q."/>
            <person name="Kakita M."/>
            <person name="Kanazawa T."/>
            <person name="Kawai Y."/>
            <person name="Kawashima T."/>
            <person name="Kennedy M."/>
            <person name="Kinose K."/>
            <person name="Kinoshita T."/>
            <person name="Kohara Y."/>
            <person name="Koide E."/>
            <person name="Komatsu K."/>
            <person name="Kopischke S."/>
            <person name="Kubo M."/>
            <person name="Kyozuka J."/>
            <person name="Lagercrantz U."/>
            <person name="Lin S."/>
            <person name="Lindquist E."/>
            <person name="Lipzen A."/>
            <person name="Lu C."/>
            <person name="Luna E."/>
            <person name="Martienssen R."/>
            <person name="Minamino N."/>
            <person name="Mizutani M."/>
            <person name="Mizutani M."/>
            <person name="Mochizuki N."/>
            <person name="Monte I."/>
            <person name="Mosher R."/>
            <person name="Nagasaki H."/>
            <person name="Nakagami H."/>
            <person name="Naramoto S."/>
            <person name="Nishitani K."/>
            <person name="Ohtani M."/>
            <person name="Okamoto T."/>
            <person name="Okumura M."/>
            <person name="Phillips J."/>
            <person name="Pollak B."/>
            <person name="Reinders A."/>
            <person name="Roevekamp M."/>
            <person name="Sano R."/>
            <person name="Sawa S."/>
            <person name="Schmid M."/>
            <person name="Shirakawa M."/>
            <person name="Solano R."/>
            <person name="Spunde A."/>
            <person name="Suetsugu N."/>
            <person name="Sugano S."/>
            <person name="Sugiyama A."/>
            <person name="Sun R."/>
            <person name="Suzuki Y."/>
            <person name="Takenaka M."/>
            <person name="Takezawa D."/>
            <person name="Tomogane H."/>
            <person name="Tsuzuki M."/>
            <person name="Ueda T."/>
            <person name="Umeda M."/>
            <person name="Ward J."/>
            <person name="Watanabe Y."/>
            <person name="Yazaki K."/>
            <person name="Yokoyama R."/>
            <person name="Yoshitake Y."/>
            <person name="Yotsui I."/>
            <person name="Zachgo S."/>
            <person name="Schmutz J."/>
        </authorList>
    </citation>
    <scope>NUCLEOTIDE SEQUENCE [LARGE SCALE GENOMIC DNA]</scope>
    <source>
        <strain evidence="3">cv. B-3</strain>
    </source>
</reference>
<gene>
    <name evidence="2" type="ORF">BRARA_I00334</name>
</gene>
<dbReference type="GO" id="GO:0070300">
    <property type="term" value="F:phosphatidic acid binding"/>
    <property type="evidence" value="ECO:0007669"/>
    <property type="project" value="InterPro"/>
</dbReference>
<dbReference type="Proteomes" id="UP000264353">
    <property type="component" value="Chromosome A9"/>
</dbReference>
<evidence type="ECO:0000256" key="1">
    <source>
        <dbReference type="SAM" id="MobiDB-lite"/>
    </source>
</evidence>
<dbReference type="InterPro" id="IPR038943">
    <property type="entry name" value="PLDrp1-like"/>
</dbReference>
<sequence>MPYYTKDDADVDDFDEYDPTPYSGGYDITVTYGRSLPPSDENCYPLSSLSGDAFEYQRPVFSSSHEPSAYDDQALNTEYSSYARPKTKHGSGKKASYDHRNVDDKKESQGQQKHKDDDDYEKKKKDKQQYKDHHDDEKKKKDNYDNDDEKKKKKDHFDNDDEKKKKKDYRDGYDEKKKKKDHHDSDDEKNKKKKDHYKHNKGHREYDD</sequence>
<evidence type="ECO:0000313" key="2">
    <source>
        <dbReference type="EMBL" id="RID43472.1"/>
    </source>
</evidence>
<dbReference type="PANTHER" id="PTHR33971:SF13">
    <property type="entry name" value="GLYCINE-RICH PROTEIN"/>
    <property type="match status" value="1"/>
</dbReference>
<name>A0A397XQJ7_BRACM</name>
<protein>
    <submittedName>
        <fullName evidence="2">Uncharacterized protein</fullName>
    </submittedName>
</protein>
<proteinExistence type="predicted"/>
<dbReference type="PANTHER" id="PTHR33971">
    <property type="entry name" value="OS06G0232000 PROTEIN"/>
    <property type="match status" value="1"/>
</dbReference>
<accession>A0A397XQJ7</accession>
<feature type="region of interest" description="Disordered" evidence="1">
    <location>
        <begin position="1"/>
        <end position="24"/>
    </location>
</feature>
<feature type="compositionally biased region" description="Acidic residues" evidence="1">
    <location>
        <begin position="9"/>
        <end position="18"/>
    </location>
</feature>